<dbReference type="GO" id="GO:0005886">
    <property type="term" value="C:plasma membrane"/>
    <property type="evidence" value="ECO:0007669"/>
    <property type="project" value="UniProtKB-SubCell"/>
</dbReference>
<comment type="function">
    <text evidence="16">Involved in iron cellular uptake. Seems to be internalized and then recycled back to the cell membrane. Binds a single atom of iron per subunit. Could also bind zinc.</text>
</comment>
<evidence type="ECO:0000256" key="6">
    <source>
        <dbReference type="ARBA" id="ARBA00022723"/>
    </source>
</evidence>
<keyword evidence="3" id="KW-1003">Cell membrane</keyword>
<organism evidence="23 24">
    <name type="scientific">Gopherus agassizii</name>
    <name type="common">Agassiz's desert tortoise</name>
    <dbReference type="NCBI Taxonomy" id="38772"/>
    <lineage>
        <taxon>Eukaryota</taxon>
        <taxon>Metazoa</taxon>
        <taxon>Chordata</taxon>
        <taxon>Craniata</taxon>
        <taxon>Vertebrata</taxon>
        <taxon>Euteleostomi</taxon>
        <taxon>Archelosauria</taxon>
        <taxon>Testudinata</taxon>
        <taxon>Testudines</taxon>
        <taxon>Cryptodira</taxon>
        <taxon>Durocryptodira</taxon>
        <taxon>Testudinoidea</taxon>
        <taxon>Testudinidae</taxon>
        <taxon>Gopherus</taxon>
    </lineage>
</organism>
<feature type="binding site" evidence="19">
    <location>
        <position position="515"/>
    </location>
    <ligand>
        <name>hydrogencarbonate</name>
        <dbReference type="ChEBI" id="CHEBI:17544"/>
        <label>1</label>
    </ligand>
</feature>
<feature type="binding site" evidence="19">
    <location>
        <position position="172"/>
    </location>
    <ligand>
        <name>hydrogencarbonate</name>
        <dbReference type="ChEBI" id="CHEBI:17544"/>
        <label>1</label>
    </ligand>
</feature>
<protein>
    <recommendedName>
        <fullName evidence="17">Melanotransferrin</fullName>
    </recommendedName>
</protein>
<evidence type="ECO:0000256" key="3">
    <source>
        <dbReference type="ARBA" id="ARBA00022475"/>
    </source>
</evidence>
<keyword evidence="24" id="KW-1185">Reference proteome</keyword>
<dbReference type="Gene3D" id="3.40.190.10">
    <property type="entry name" value="Periplasmic binding protein-like II"/>
    <property type="match status" value="4"/>
</dbReference>
<evidence type="ECO:0000256" key="1">
    <source>
        <dbReference type="ARBA" id="ARBA00004609"/>
    </source>
</evidence>
<feature type="disulfide bond" evidence="21">
    <location>
        <begin position="212"/>
        <end position="229"/>
    </location>
</feature>
<comment type="subcellular location">
    <subcellularLocation>
        <location evidence="1">Cell membrane</location>
        <topology evidence="1">Lipid-anchor</topology>
        <topology evidence="1">GPI-anchor</topology>
    </subcellularLocation>
</comment>
<keyword evidence="13 21" id="KW-1015">Disulfide bond</keyword>
<evidence type="ECO:0000256" key="21">
    <source>
        <dbReference type="PIRSR" id="PIRSR002549-4"/>
    </source>
</evidence>
<feature type="binding site" evidence="20">
    <location>
        <position position="147"/>
    </location>
    <ligand>
        <name>Fe(3+)</name>
        <dbReference type="ChEBI" id="CHEBI:29034"/>
        <label>1</label>
    </ligand>
</feature>
<dbReference type="SUPFAM" id="SSF53850">
    <property type="entry name" value="Periplasmic binding protein-like II"/>
    <property type="match status" value="2"/>
</dbReference>
<evidence type="ECO:0000256" key="18">
    <source>
        <dbReference type="PIRNR" id="PIRNR002549"/>
    </source>
</evidence>
<sequence length="768" mass="84886">MYYIYKGTLTRGLFSTFKVQEPGLGRYWLQGDKQYLTVGENGFSACLLYFPWCFVSALSLQHVRWCTISEQEQAKCNDMRAAFIDANILPNLLCVSGSSAINCTHMIKNNLADAVTLDGGTIYQAGKEHNLKPVVGEVYDQEIGTSYYAVAVVRKNSFISINSLKGVKSCHTGINRTVGWNVPVGYLIDSGRMPVMGCNVPKAVSEYFSASCVPGANNVNYPKSLCQLCKGDAAGQDKCERNSKEQYYDYSGAFRCLAEGAGDVAFVKHSTVSENTDGQTPSSWAQELHSRDFQLLCRDGSTAEVTEWRKCHLARVPAHAVVVRPDTDGSLIFQMLKQGQQRFQMFDSGAYNAKNLLFKDTTTELVPITNQNYQAWLGDEYMHAMQGLSCNPTRLPESLRWCVVLTEEIWKCSEMAIAFKKKNLKPEIQCVSAKTTEQCMEMIQKKESDAVSVDGVDIYIAGKMYGLVPAAGESYSADDNSNMYYAVALVKRNNSNAFTINDLKGKKSCHTGYGRMAGWNIPIGVLIKRGFIRPMDCNIPQAVSDFFSASCVPAAKMDSYPSKLCELCIGDNSGNNKCDASTQERYYSYSGAFRCLMEDSGDVAFVKHSTVFENTDGNNADSWALHLQSSDFQLLCPNGARAEITQFAHCHLAQVPAQVVMVHPDTNIFAVYGLLDKAQDFFGNDSNGNGFKMFDSSDFLGTDLIFKDSTIKIVPVGEKTTYAEWLGSEYIDSLEGMQSPQCSGAGEPAFFDVCETDFPLSLPLTYKL</sequence>
<feature type="binding site" evidence="19">
    <location>
        <position position="511"/>
    </location>
    <ligand>
        <name>hydrogencarbonate</name>
        <dbReference type="ChEBI" id="CHEBI:17544"/>
        <label>1</label>
    </ligand>
</feature>
<dbReference type="InterPro" id="IPR016357">
    <property type="entry name" value="Transferrin"/>
</dbReference>
<keyword evidence="8" id="KW-0677">Repeat</keyword>
<evidence type="ECO:0000256" key="15">
    <source>
        <dbReference type="ARBA" id="ARBA00023288"/>
    </source>
</evidence>
<feature type="binding site" evidence="20">
    <location>
        <position position="454"/>
    </location>
    <ligand>
        <name>Fe(3+)</name>
        <dbReference type="ChEBI" id="CHEBI:29034"/>
        <label>2</label>
    </ligand>
</feature>
<reference evidence="24" key="1">
    <citation type="journal article" date="2017" name="PLoS ONE">
        <title>The Agassiz's desert tortoise genome provides a resource for the conservation of a threatened species.</title>
        <authorList>
            <person name="Tollis M."/>
            <person name="DeNardo D.F."/>
            <person name="Cornelius J.A."/>
            <person name="Dolby G.A."/>
            <person name="Edwards T."/>
            <person name="Henen B.T."/>
            <person name="Karl A.E."/>
            <person name="Murphy R.W."/>
            <person name="Kusumi K."/>
        </authorList>
    </citation>
    <scope>NUCLEOTIDE SEQUENCE [LARGE SCALE GENOMIC DNA]</scope>
</reference>
<feature type="disulfide bond" evidence="21">
    <location>
        <begin position="412"/>
        <end position="430"/>
    </location>
</feature>
<feature type="disulfide bond" evidence="21">
    <location>
        <begin position="226"/>
        <end position="239"/>
    </location>
</feature>
<keyword evidence="12" id="KW-0472">Membrane</keyword>
<keyword evidence="4 18" id="KW-0410">Iron transport</keyword>
<dbReference type="GO" id="GO:0005615">
    <property type="term" value="C:extracellular space"/>
    <property type="evidence" value="ECO:0007669"/>
    <property type="project" value="InterPro"/>
</dbReference>
<dbReference type="GO" id="GO:0046872">
    <property type="term" value="F:metal ion binding"/>
    <property type="evidence" value="ECO:0007669"/>
    <property type="project" value="UniProtKB-KW"/>
</dbReference>
<evidence type="ECO:0000256" key="17">
    <source>
        <dbReference type="ARBA" id="ARBA00072985"/>
    </source>
</evidence>
<evidence type="ECO:0000256" key="9">
    <source>
        <dbReference type="ARBA" id="ARBA00022833"/>
    </source>
</evidence>
<keyword evidence="9" id="KW-0862">Zinc</keyword>
<keyword evidence="7" id="KW-0732">Signal</keyword>
<evidence type="ECO:0000256" key="10">
    <source>
        <dbReference type="ARBA" id="ARBA00023004"/>
    </source>
</evidence>
<keyword evidence="15" id="KW-0449">Lipoprotein</keyword>
<dbReference type="GO" id="GO:0098552">
    <property type="term" value="C:side of membrane"/>
    <property type="evidence" value="ECO:0007669"/>
    <property type="project" value="UniProtKB-KW"/>
</dbReference>
<feature type="binding site" evidence="20">
    <location>
        <position position="118"/>
    </location>
    <ligand>
        <name>Fe(3+)</name>
        <dbReference type="ChEBI" id="CHEBI:29034"/>
        <label>1</label>
    </ligand>
</feature>
<dbReference type="CDD" id="cd13529">
    <property type="entry name" value="PBP2_transferrin"/>
    <property type="match status" value="2"/>
</dbReference>
<dbReference type="PIRSF" id="PIRSF002549">
    <property type="entry name" value="Transferrin"/>
    <property type="match status" value="1"/>
</dbReference>
<dbReference type="Pfam" id="PF00405">
    <property type="entry name" value="Transferrin"/>
    <property type="match status" value="2"/>
</dbReference>
<dbReference type="GO" id="GO:0006826">
    <property type="term" value="P:iron ion transport"/>
    <property type="evidence" value="ECO:0007669"/>
    <property type="project" value="UniProtKB-KW"/>
</dbReference>
<evidence type="ECO:0000313" key="24">
    <source>
        <dbReference type="Proteomes" id="UP000291020"/>
    </source>
</evidence>
<feature type="binding site" evidence="20">
    <location>
        <position position="250"/>
    </location>
    <ligand>
        <name>Fe(3+)</name>
        <dbReference type="ChEBI" id="CHEBI:29034"/>
        <label>1</label>
    </ligand>
</feature>
<evidence type="ECO:0000256" key="12">
    <source>
        <dbReference type="ARBA" id="ARBA00023136"/>
    </source>
</evidence>
<keyword evidence="10 18" id="KW-0408">Iron</keyword>
<dbReference type="PROSITE" id="PS51408">
    <property type="entry name" value="TRANSFERRIN_LIKE_4"/>
    <property type="match status" value="2"/>
</dbReference>
<reference evidence="23" key="2">
    <citation type="submission" date="2025-08" db="UniProtKB">
        <authorList>
            <consortium name="Ensembl"/>
        </authorList>
    </citation>
    <scope>IDENTIFICATION</scope>
</reference>
<dbReference type="PANTHER" id="PTHR11485">
    <property type="entry name" value="TRANSFERRIN"/>
    <property type="match status" value="1"/>
</dbReference>
<keyword evidence="2 18" id="KW-0813">Transport</keyword>
<feature type="disulfide bond" evidence="21">
    <location>
        <begin position="636"/>
        <end position="650"/>
    </location>
</feature>
<evidence type="ECO:0000313" key="23">
    <source>
        <dbReference type="Ensembl" id="ENSGAGP00000027092.1"/>
    </source>
</evidence>
<feature type="disulfide bond" evidence="21">
    <location>
        <begin position="297"/>
        <end position="311"/>
    </location>
</feature>
<keyword evidence="5" id="KW-0336">GPI-anchor</keyword>
<feature type="disulfide bond" evidence="21">
    <location>
        <begin position="402"/>
        <end position="439"/>
    </location>
</feature>
<feature type="binding site" evidence="19">
    <location>
        <position position="518"/>
    </location>
    <ligand>
        <name>hydrogencarbonate</name>
        <dbReference type="ChEBI" id="CHEBI:17544"/>
        <label>1</label>
    </ligand>
</feature>
<reference evidence="23" key="3">
    <citation type="submission" date="2025-09" db="UniProtKB">
        <authorList>
            <consortium name="Ensembl"/>
        </authorList>
    </citation>
    <scope>IDENTIFICATION</scope>
</reference>
<feature type="disulfide bond" evidence="21">
    <location>
        <begin position="170"/>
        <end position="256"/>
    </location>
</feature>
<feature type="binding site" evidence="20">
    <location>
        <position position="484"/>
    </location>
    <ligand>
        <name>Fe(3+)</name>
        <dbReference type="ChEBI" id="CHEBI:29034"/>
        <label>1</label>
    </ligand>
</feature>
<evidence type="ECO:0000256" key="8">
    <source>
        <dbReference type="ARBA" id="ARBA00022737"/>
    </source>
</evidence>
<keyword evidence="11 18" id="KW-0406">Ion transport</keyword>
<keyword evidence="14" id="KW-0325">Glycoprotein</keyword>
<keyword evidence="6 18" id="KW-0479">Metal-binding</keyword>
<evidence type="ECO:0000256" key="19">
    <source>
        <dbReference type="PIRSR" id="PIRSR002549-2"/>
    </source>
</evidence>
<proteinExistence type="inferred from homology"/>
<dbReference type="Proteomes" id="UP000291020">
    <property type="component" value="Unassembled WGS sequence"/>
</dbReference>
<feature type="binding site" evidence="20">
    <location>
        <position position="319"/>
    </location>
    <ligand>
        <name>Fe(3+)</name>
        <dbReference type="ChEBI" id="CHEBI:29034"/>
        <label>1</label>
    </ligand>
</feature>
<dbReference type="FunFam" id="3.40.190.10:FF:000108">
    <property type="entry name" value="melanotransferrin"/>
    <property type="match status" value="2"/>
</dbReference>
<evidence type="ECO:0000259" key="22">
    <source>
        <dbReference type="PROSITE" id="PS51408"/>
    </source>
</evidence>
<feature type="disulfide bond" evidence="21">
    <location>
        <begin position="509"/>
        <end position="595"/>
    </location>
</feature>
<feature type="disulfide bond" evidence="21">
    <location>
        <begin position="565"/>
        <end position="578"/>
    </location>
</feature>
<dbReference type="PANTHER" id="PTHR11485:SF21">
    <property type="entry name" value="MELANOTRANSFERRIN"/>
    <property type="match status" value="1"/>
</dbReference>
<evidence type="ECO:0000256" key="14">
    <source>
        <dbReference type="ARBA" id="ARBA00023180"/>
    </source>
</evidence>
<evidence type="ECO:0000256" key="5">
    <source>
        <dbReference type="ARBA" id="ARBA00022622"/>
    </source>
</evidence>
<feature type="binding site" evidence="20">
    <location>
        <position position="589"/>
    </location>
    <ligand>
        <name>Fe(3+)</name>
        <dbReference type="ChEBI" id="CHEBI:29034"/>
        <label>2</label>
    </ligand>
</feature>
<dbReference type="STRING" id="38772.ENSGAGP00000027092"/>
<dbReference type="Ensembl" id="ENSGAGT00000030784.1">
    <property type="protein sequence ID" value="ENSGAGP00000027092.1"/>
    <property type="gene ID" value="ENSGAGG00000019709.1"/>
</dbReference>
<name>A0A452IGT8_9SAUR</name>
<evidence type="ECO:0000256" key="2">
    <source>
        <dbReference type="ARBA" id="ARBA00022448"/>
    </source>
</evidence>
<evidence type="ECO:0000256" key="13">
    <source>
        <dbReference type="ARBA" id="ARBA00023157"/>
    </source>
</evidence>
<dbReference type="InterPro" id="IPR001156">
    <property type="entry name" value="Transferrin-like_dom"/>
</dbReference>
<evidence type="ECO:0000256" key="16">
    <source>
        <dbReference type="ARBA" id="ARBA00054140"/>
    </source>
</evidence>
<accession>A0A452IGT8</accession>
<feature type="binding site" evidence="19">
    <location>
        <position position="179"/>
    </location>
    <ligand>
        <name>hydrogencarbonate</name>
        <dbReference type="ChEBI" id="CHEBI:17544"/>
        <label>1</label>
    </ligand>
</feature>
<dbReference type="PROSITE" id="PS00206">
    <property type="entry name" value="TRANSFERRIN_LIKE_2"/>
    <property type="match status" value="2"/>
</dbReference>
<dbReference type="GO" id="GO:0055037">
    <property type="term" value="C:recycling endosome"/>
    <property type="evidence" value="ECO:0007669"/>
    <property type="project" value="TreeGrafter"/>
</dbReference>
<feature type="binding site" evidence="19">
    <location>
        <position position="176"/>
    </location>
    <ligand>
        <name>hydrogencarbonate</name>
        <dbReference type="ChEBI" id="CHEBI:17544"/>
        <label>1</label>
    </ligand>
</feature>
<evidence type="ECO:0000256" key="20">
    <source>
        <dbReference type="PIRSR" id="PIRSR002549-3"/>
    </source>
</evidence>
<dbReference type="PROSITE" id="PS00207">
    <property type="entry name" value="TRANSFERRIN_LIKE_3"/>
    <property type="match status" value="2"/>
</dbReference>
<feature type="binding site" evidence="19">
    <location>
        <position position="517"/>
    </location>
    <ligand>
        <name>hydrogencarbonate</name>
        <dbReference type="ChEBI" id="CHEBI:17544"/>
        <label>1</label>
    </ligand>
</feature>
<evidence type="ECO:0000256" key="7">
    <source>
        <dbReference type="ARBA" id="ARBA00022729"/>
    </source>
</evidence>
<feature type="disulfide bond" evidence="21">
    <location>
        <begin position="66"/>
        <end position="103"/>
    </location>
</feature>
<dbReference type="SMART" id="SM00094">
    <property type="entry name" value="TR_FER"/>
    <property type="match status" value="2"/>
</dbReference>
<dbReference type="PROSITE" id="PS00205">
    <property type="entry name" value="TRANSFERRIN_LIKE_1"/>
    <property type="match status" value="1"/>
</dbReference>
<evidence type="ECO:0000256" key="4">
    <source>
        <dbReference type="ARBA" id="ARBA00022496"/>
    </source>
</evidence>
<feature type="disulfide bond" evidence="21">
    <location>
        <begin position="551"/>
        <end position="568"/>
    </location>
</feature>
<feature type="domain" description="Transferrin-like" evidence="22">
    <location>
        <begin position="63"/>
        <end position="390"/>
    </location>
</feature>
<feature type="domain" description="Transferrin-like" evidence="22">
    <location>
        <begin position="399"/>
        <end position="739"/>
    </location>
</feature>
<comment type="similarity">
    <text evidence="18">Belongs to the transferrin family.</text>
</comment>
<evidence type="ECO:0000256" key="11">
    <source>
        <dbReference type="ARBA" id="ARBA00023065"/>
    </source>
</evidence>
<dbReference type="InterPro" id="IPR018195">
    <property type="entry name" value="Transferrin_Fe_BS"/>
</dbReference>
<dbReference type="AlphaFoldDB" id="A0A452IGT8"/>
<dbReference type="PRINTS" id="PR00422">
    <property type="entry name" value="TRANSFERRIN"/>
</dbReference>
<dbReference type="GO" id="GO:0005769">
    <property type="term" value="C:early endosome"/>
    <property type="evidence" value="ECO:0007669"/>
    <property type="project" value="TreeGrafter"/>
</dbReference>
<feature type="disulfide bond" evidence="21">
    <location>
        <begin position="76"/>
        <end position="94"/>
    </location>
</feature>
<feature type="disulfide bond" evidence="21">
    <location>
        <begin position="537"/>
        <end position="742"/>
    </location>
</feature>